<dbReference type="Pfam" id="PF08012">
    <property type="entry name" value="DUF1702"/>
    <property type="match status" value="1"/>
</dbReference>
<dbReference type="AlphaFoldDB" id="M9ZRF8"/>
<evidence type="ECO:0008006" key="2">
    <source>
        <dbReference type="Google" id="ProtNLM"/>
    </source>
</evidence>
<evidence type="ECO:0000313" key="1">
    <source>
        <dbReference type="EMBL" id="AGK38340.1"/>
    </source>
</evidence>
<reference evidence="1" key="1">
    <citation type="submission" date="2013-01" db="EMBL/GenBank/DDBJ databases">
        <title>Polyketide synthase gene cluster of Nostoc sp. 'Peltigera membranacea cyanobiont'.</title>
        <authorList>
            <person name="Gagunashvili A.N."/>
            <person name="Andresson O.S."/>
        </authorList>
    </citation>
    <scope>NUCLEOTIDE SEQUENCE</scope>
</reference>
<accession>M9ZRF8</accession>
<dbReference type="InterPro" id="IPR012964">
    <property type="entry name" value="DUF1702"/>
</dbReference>
<proteinExistence type="predicted"/>
<organism evidence="1">
    <name type="scientific">Nostoc sp. 'Peltigera membranacea cyanobiont'</name>
    <dbReference type="NCBI Taxonomy" id="414689"/>
    <lineage>
        <taxon>Bacteria</taxon>
        <taxon>Bacillati</taxon>
        <taxon>Cyanobacteriota</taxon>
        <taxon>Cyanophyceae</taxon>
        <taxon>Nostocales</taxon>
        <taxon>Nostocaceae</taxon>
        <taxon>Nostoc</taxon>
        <taxon>Nostoc cyanobionts</taxon>
    </lineage>
</organism>
<protein>
    <recommendedName>
        <fullName evidence="2">DUF1702 family protein</fullName>
    </recommendedName>
</protein>
<dbReference type="EMBL" id="KC539822">
    <property type="protein sequence ID" value="AGK38340.1"/>
    <property type="molecule type" value="Genomic_DNA"/>
</dbReference>
<sequence length="307" mass="33627">MQIKANEANTLMADTWGQRGIQNSDAGVQERLSKIGSTVLQGYHVAIASEDLGAIALKINEIDAELRGFAYEGVGMGLAQRDLLTPSSENRMATFVAGDGAAYHNWVYVGLGLMLARAGLPIKPHLEKLNFARNWLAVDGYGYYQGMFHWQDSLDNQVISEQISGYARSVFDQGLGRSIWFIGGGDVNHIARTIDTFAPNRREDLWGGVGYACAYAGGAERATIEALRNTAGVYRFQLAQGTAYAAKSRQSLDNHSVYTELACQVLWEMGVDAVVESLAANGEALESQTWQHYRARVFHPVRTTLAV</sequence>
<name>M9ZRF8_9NOSO</name>